<reference evidence="2 4" key="1">
    <citation type="submission" date="2019-08" db="EMBL/GenBank/DDBJ databases">
        <title>Subclass B2 metallo-beta lactamase from Pseudomonas synxantha.</title>
        <authorList>
            <person name="Poirel L."/>
            <person name="Palmieri M."/>
            <person name="Masseron A."/>
            <person name="Perreten V."/>
            <person name="Nordman P."/>
        </authorList>
    </citation>
    <scope>NUCLEOTIDE SEQUENCE [LARGE SCALE GENOMIC DNA]</scope>
    <source>
        <strain evidence="2 4">MCP106</strain>
    </source>
</reference>
<dbReference type="Proteomes" id="UP000324029">
    <property type="component" value="Unassembled WGS sequence"/>
</dbReference>
<proteinExistence type="predicted"/>
<organism evidence="2 4">
    <name type="scientific">Pseudomonas synxantha</name>
    <dbReference type="NCBI Taxonomy" id="47883"/>
    <lineage>
        <taxon>Bacteria</taxon>
        <taxon>Pseudomonadati</taxon>
        <taxon>Pseudomonadota</taxon>
        <taxon>Gammaproteobacteria</taxon>
        <taxon>Pseudomonadales</taxon>
        <taxon>Pseudomonadaceae</taxon>
        <taxon>Pseudomonas</taxon>
    </lineage>
</organism>
<reference evidence="2 4" key="2">
    <citation type="submission" date="2019-08" db="EMBL/GenBank/DDBJ databases">
        <authorList>
            <person name="Brilhante M."/>
            <person name="Perreten V."/>
        </authorList>
    </citation>
    <scope>NUCLEOTIDE SEQUENCE [LARGE SCALE GENOMIC DNA]</scope>
    <source>
        <strain evidence="2 4">MCP106</strain>
    </source>
</reference>
<feature type="domain" description="RsaL-like HTH" evidence="1">
    <location>
        <begin position="1"/>
        <end position="37"/>
    </location>
</feature>
<comment type="caution">
    <text evidence="2">The sequence shown here is derived from an EMBL/GenBank/DDBJ whole genome shotgun (WGS) entry which is preliminary data.</text>
</comment>
<sequence length="63" mass="7110">MTQADFWAKFGVTQSSGSRIEKTGRMLVPLYMLLRLYCAGVIADDDLELEFERMGKSASDRFG</sequence>
<dbReference type="Pfam" id="PF22495">
    <property type="entry name" value="HTH_92"/>
    <property type="match status" value="1"/>
</dbReference>
<dbReference type="EMBL" id="VSRO01000001">
    <property type="protein sequence ID" value="TYK59570.1"/>
    <property type="molecule type" value="Genomic_DNA"/>
</dbReference>
<evidence type="ECO:0000259" key="1">
    <source>
        <dbReference type="Pfam" id="PF22495"/>
    </source>
</evidence>
<dbReference type="EMBL" id="VSRO01000022">
    <property type="protein sequence ID" value="TYK54279.1"/>
    <property type="molecule type" value="Genomic_DNA"/>
</dbReference>
<evidence type="ECO:0000313" key="2">
    <source>
        <dbReference type="EMBL" id="TYK54279.1"/>
    </source>
</evidence>
<accession>A0A5D3G1S9</accession>
<dbReference type="InterPro" id="IPR055172">
    <property type="entry name" value="HTH_RsaL-like"/>
</dbReference>
<evidence type="ECO:0000313" key="3">
    <source>
        <dbReference type="EMBL" id="TYK59570.1"/>
    </source>
</evidence>
<name>A0A5D3G1S9_9PSED</name>
<gene>
    <name evidence="3" type="ORF">FXO26_00200</name>
    <name evidence="2" type="ORF">FXO26_28590</name>
</gene>
<protein>
    <recommendedName>
        <fullName evidence="1">RsaL-like HTH domain-containing protein</fullName>
    </recommendedName>
</protein>
<evidence type="ECO:0000313" key="4">
    <source>
        <dbReference type="Proteomes" id="UP000324029"/>
    </source>
</evidence>
<dbReference type="AlphaFoldDB" id="A0A5D3G1S9"/>